<comment type="caution">
    <text evidence="4">The sequence shown here is derived from an EMBL/GenBank/DDBJ whole genome shotgun (WGS) entry which is preliminary data.</text>
</comment>
<evidence type="ECO:0000313" key="5">
    <source>
        <dbReference type="Proteomes" id="UP001631957"/>
    </source>
</evidence>
<keyword evidence="5" id="KW-1185">Reference proteome</keyword>
<organism evidence="4 5">
    <name type="scientific">Streptomyces niveiscabiei</name>
    <dbReference type="NCBI Taxonomy" id="164115"/>
    <lineage>
        <taxon>Bacteria</taxon>
        <taxon>Bacillati</taxon>
        <taxon>Actinomycetota</taxon>
        <taxon>Actinomycetes</taxon>
        <taxon>Kitasatosporales</taxon>
        <taxon>Streptomycetaceae</taxon>
        <taxon>Streptomyces</taxon>
    </lineage>
</organism>
<dbReference type="InterPro" id="IPR028994">
    <property type="entry name" value="Integrin_alpha_N"/>
</dbReference>
<dbReference type="EMBL" id="JBJVNI010000007">
    <property type="protein sequence ID" value="MFM9610087.1"/>
    <property type="molecule type" value="Genomic_DNA"/>
</dbReference>
<keyword evidence="1" id="KW-0732">Signal</keyword>
<sequence>MSPSVLVHTGVVVRTRTRLTLAIGLVLAALTVALLPWWHPDDPPTPAARGPVDARKAEVGPRDEAAAVAESRRTGKAVAVDTATTATERTWALPDGRMRTEIAALPRRAKNAEGRWAPVDNRLRRAEDGVRPANPLVPLRFSAGTRQDRADRSYARRPLAAGQDTVLAQTVIGGHSISYTWPGELPEPVLSGPRALYSEALPGIDLLLVAREEGGFAQLLIVKDRAAAANPALATVSYGLKSATAVFRYDATAQRVSVLDGSGKEVGSVPTPFAWDSGGRDPELPEDPDAPGDSVASPEEVLALSGLNGIEPGARQARAPMALAGDGTGAARIDVKVAETGLLSDPAARFPVFVDPTIHPGASHWTVAYEPHPNSSFWNGTNFNDGTSEARVGHEKDTGGTARSFWRMNYSSSLKGATISKATFNVLNNHSWSCEKREFQLWLTGAISSGTTWKKQPGWTTELDRLSFAHGWKAGNCPDAFEEFDIKAAAQRAADGGWSSFTLGLRATSERDTQTWRKFDASSAQLTVEYNRPPATPSGVTSAPGGTCNTAAAGATIGKTNVVLSAKSTDPDGNLKGLRFRMWKSGAAVPAGTLVTSLSSGKASITIAAANLVDKGVYFWDVRAEDSGGRVSGYYPPPSGSRCAVTIDASAPPPPTVDSEVFPELTSDGQTWAKVTFGNTGAVTFTSPGAVKFRYGIEGLWWKTVDAVGNAFTDSALKPQHTGPNWLNVYALDAAGNQSAVTNYGFYVPPNGSGDHPGDVSGDELPDILHVNGNGQLFTCVGLPAGELQGCMPGSYTTGGALHPAGHWYDAATNKAALITHFSDAYPGDGITDLFAVSPDGTFWLYPGDGYGSFDVTRRVRIILPSDAPAPSAWTQIKAVGDITGDRLPDLFLRSGGSFWVLSGYTGGKFQTATMMNPDAWARRDIVNVADINGDKTPDMLFRNLDNGAMSVRHGKPGPVTGSVDLDSLKLGSSSQSGQDVAYGTGWAESAVSTAIGIPDVSGDGIPDIWARSATDGQIRLYHPSRTNTNAAVKVVLSADWRSVRSIG</sequence>
<keyword evidence="3" id="KW-0812">Transmembrane</keyword>
<accession>A0ABW9HPT7</accession>
<dbReference type="SUPFAM" id="SSF69318">
    <property type="entry name" value="Integrin alpha N-terminal domain"/>
    <property type="match status" value="1"/>
</dbReference>
<evidence type="ECO:0000256" key="1">
    <source>
        <dbReference type="ARBA" id="ARBA00022729"/>
    </source>
</evidence>
<evidence type="ECO:0000313" key="4">
    <source>
        <dbReference type="EMBL" id="MFM9610087.1"/>
    </source>
</evidence>
<keyword evidence="3" id="KW-0472">Membrane</keyword>
<reference evidence="4 5" key="1">
    <citation type="submission" date="2024-12" db="EMBL/GenBank/DDBJ databases">
        <title>Forecasting of Potato common scab and diversities of Pathogenic streptomyces spp. in china.</title>
        <authorList>
            <person name="Handique U."/>
            <person name="Wu J."/>
        </authorList>
    </citation>
    <scope>NUCLEOTIDE SEQUENCE [LARGE SCALE GENOMIC DNA]</scope>
    <source>
        <strain evidence="4 5">ZRIMU1530</strain>
    </source>
</reference>
<gene>
    <name evidence="4" type="ORF">ACKI18_15405</name>
</gene>
<keyword evidence="3" id="KW-1133">Transmembrane helix</keyword>
<feature type="transmembrane region" description="Helical" evidence="3">
    <location>
        <begin position="21"/>
        <end position="39"/>
    </location>
</feature>
<dbReference type="Pfam" id="PF13517">
    <property type="entry name" value="FG-GAP_3"/>
    <property type="match status" value="1"/>
</dbReference>
<proteinExistence type="predicted"/>
<evidence type="ECO:0000256" key="2">
    <source>
        <dbReference type="SAM" id="MobiDB-lite"/>
    </source>
</evidence>
<name>A0ABW9HPT7_9ACTN</name>
<evidence type="ECO:0000256" key="3">
    <source>
        <dbReference type="SAM" id="Phobius"/>
    </source>
</evidence>
<dbReference type="RefSeq" id="WP_409121502.1">
    <property type="nucleotide sequence ID" value="NZ_JBJVNI010000007.1"/>
</dbReference>
<protein>
    <submittedName>
        <fullName evidence="4">FG-GAP-like repeat-containing protein</fullName>
    </submittedName>
</protein>
<dbReference type="InterPro" id="IPR013517">
    <property type="entry name" value="FG-GAP"/>
</dbReference>
<dbReference type="NCBIfam" id="NF033679">
    <property type="entry name" value="DNRLRE_dom"/>
    <property type="match status" value="1"/>
</dbReference>
<dbReference type="Proteomes" id="UP001631957">
    <property type="component" value="Unassembled WGS sequence"/>
</dbReference>
<feature type="region of interest" description="Disordered" evidence="2">
    <location>
        <begin position="269"/>
        <end position="296"/>
    </location>
</feature>